<feature type="signal peptide" evidence="1">
    <location>
        <begin position="1"/>
        <end position="21"/>
    </location>
</feature>
<organism evidence="2 3">
    <name type="scientific">Streptomyces populi</name>
    <dbReference type="NCBI Taxonomy" id="2058924"/>
    <lineage>
        <taxon>Bacteria</taxon>
        <taxon>Bacillati</taxon>
        <taxon>Actinomycetota</taxon>
        <taxon>Actinomycetes</taxon>
        <taxon>Kitasatosporales</taxon>
        <taxon>Streptomycetaceae</taxon>
        <taxon>Streptomyces</taxon>
    </lineage>
</organism>
<dbReference type="InterPro" id="IPR015943">
    <property type="entry name" value="WD40/YVTN_repeat-like_dom_sf"/>
</dbReference>
<reference evidence="2 3" key="1">
    <citation type="submission" date="2017-12" db="EMBL/GenBank/DDBJ databases">
        <title>Streptomyces populusis sp. nov., a novel endophytic actinobacterium isolated from stems of Populus adenopoda Maxim.</title>
        <authorList>
            <person name="Wang Z."/>
        </authorList>
    </citation>
    <scope>NUCLEOTIDE SEQUENCE [LARGE SCALE GENOMIC DNA]</scope>
    <source>
        <strain evidence="2 3">A249</strain>
    </source>
</reference>
<dbReference type="OrthoDB" id="4332189at2"/>
<dbReference type="AlphaFoldDB" id="A0A2I0SG17"/>
<dbReference type="Gene3D" id="2.130.10.10">
    <property type="entry name" value="YVTN repeat-like/Quinoprotein amine dehydrogenase"/>
    <property type="match status" value="1"/>
</dbReference>
<keyword evidence="1" id="KW-0732">Signal</keyword>
<accession>A0A2I0SG17</accession>
<sequence length="853" mass="87295">MRLKQVSLAAAISVVAGLTTATVGLTGPAAWADGGTTAALPLSHYAHMAVDGAHQHLFFSQGSGTTGIVVTDLSGNPVTTIDGEQGADGLALSADGKTLYAALTDGDAIAAIDTATLTETGRVDTGTGSAPVSVATAGGKLWYGYTADDGKGTVGSMDPSAADPAPTPQPVMPHWSAAPLLSTGGGVLAVQDARSSMTHVATYDVSSGTPSPKVDMGVSGAASGPVQVTADGTRLLVPQSTAVYVYSTADLSSVKPYVYYTGGANSSPNSVAIDSDGTIALGSTAGSGAGAYVYAADQIAENHFAFPAGTVAADGLTWGADGRTLYAVTQDNGSYALDVLGDAKLTDTELSLGAPSPYAIPAQRFTVNGTVGGHGFVPAGATLKVTRDGTELPDATIGADGSFGITDTRQDEGGYTYEVSYAGDATHRPATTSLKVWVSRIGTTVPYPEFSSATPHKVAFTSTVMTDLSRGPFAQGAAVQVTRVNEDTHESTRLPAAPLDPATGRFTVTDDPGTAGWFTYRLSFEGDTTHQPGANELSTTISPYAPVLTLKAPATATRGAALSFGARLGDGPYGSGKTVTVTRTDAGHTTTPVTWTAPVAADGTITVKDTPSIGGANTYTVGYAGDTSHRAATASATVQVSRATTSLSVAANASTYAYGATATVTAHLGTTYNGRTVSLYATPSGGKKTLVKTGTVDSKGNLTATYKLVGNTTFTASYAGDHRYAPATATRAVSGQAKVAQTLSGYYTTTTYSGTTYRVYHHTVRPTVTTTVSPNKSGQCVHFQVQQYYSGAWHTLSTSGCFTLGSKSSVAARLSLSHAVNQKFRVRSEYVHSSKDTTNVSTWGGWQYLTVRT</sequence>
<name>A0A2I0SG17_9ACTN</name>
<proteinExistence type="predicted"/>
<evidence type="ECO:0008006" key="4">
    <source>
        <dbReference type="Google" id="ProtNLM"/>
    </source>
</evidence>
<feature type="chain" id="PRO_5038536104" description="Ig-like domain repeat protein" evidence="1">
    <location>
        <begin position="22"/>
        <end position="853"/>
    </location>
</feature>
<dbReference type="SUPFAM" id="SSF69322">
    <property type="entry name" value="Tricorn protease domain 2"/>
    <property type="match status" value="1"/>
</dbReference>
<comment type="caution">
    <text evidence="2">The sequence shown here is derived from an EMBL/GenBank/DDBJ whole genome shotgun (WGS) entry which is preliminary data.</text>
</comment>
<keyword evidence="3" id="KW-1185">Reference proteome</keyword>
<dbReference type="Proteomes" id="UP000236178">
    <property type="component" value="Unassembled WGS sequence"/>
</dbReference>
<protein>
    <recommendedName>
        <fullName evidence="4">Ig-like domain repeat protein</fullName>
    </recommendedName>
</protein>
<dbReference type="EMBL" id="PJOS01000094">
    <property type="protein sequence ID" value="PKT68853.1"/>
    <property type="molecule type" value="Genomic_DNA"/>
</dbReference>
<evidence type="ECO:0000256" key="1">
    <source>
        <dbReference type="SAM" id="SignalP"/>
    </source>
</evidence>
<evidence type="ECO:0000313" key="3">
    <source>
        <dbReference type="Proteomes" id="UP000236178"/>
    </source>
</evidence>
<evidence type="ECO:0000313" key="2">
    <source>
        <dbReference type="EMBL" id="PKT68853.1"/>
    </source>
</evidence>
<gene>
    <name evidence="2" type="ORF">CW362_32710</name>
</gene>
<dbReference type="RefSeq" id="WP_103553233.1">
    <property type="nucleotide sequence ID" value="NZ_KZ626933.1"/>
</dbReference>